<dbReference type="Proteomes" id="UP001458415">
    <property type="component" value="Unassembled WGS sequence"/>
</dbReference>
<sequence length="124" mass="13492">MRFRGKSIRRKIVALLLVPLLSLAAIWAFATVITGRQATQLFNASSVVEKIAYPTEDTVRVLQQERRQSLVYLADPRASDGLAALRRSRAATDKAVAELRRNAKNSDVRDALGTGSGGRLSAAL</sequence>
<dbReference type="EMBL" id="JBEPCU010001898">
    <property type="protein sequence ID" value="MER6984587.1"/>
    <property type="molecule type" value="Genomic_DNA"/>
</dbReference>
<feature type="domain" description="Nitrate/nitrite sensing protein" evidence="1">
    <location>
        <begin position="58"/>
        <end position="122"/>
    </location>
</feature>
<name>A0ABV1WK72_9ACTN</name>
<gene>
    <name evidence="2" type="ORF">ABT317_48500</name>
</gene>
<accession>A0ABV1WK72</accession>
<evidence type="ECO:0000313" key="2">
    <source>
        <dbReference type="EMBL" id="MER6984587.1"/>
    </source>
</evidence>
<reference evidence="2 3" key="1">
    <citation type="submission" date="2024-06" db="EMBL/GenBank/DDBJ databases">
        <title>The Natural Products Discovery Center: Release of the First 8490 Sequenced Strains for Exploring Actinobacteria Biosynthetic Diversity.</title>
        <authorList>
            <person name="Kalkreuter E."/>
            <person name="Kautsar S.A."/>
            <person name="Yang D."/>
            <person name="Bader C.D."/>
            <person name="Teijaro C.N."/>
            <person name="Fluegel L."/>
            <person name="Davis C.M."/>
            <person name="Simpson J.R."/>
            <person name="Lauterbach L."/>
            <person name="Steele A.D."/>
            <person name="Gui C."/>
            <person name="Meng S."/>
            <person name="Li G."/>
            <person name="Viehrig K."/>
            <person name="Ye F."/>
            <person name="Su P."/>
            <person name="Kiefer A.F."/>
            <person name="Nichols A."/>
            <person name="Cepeda A.J."/>
            <person name="Yan W."/>
            <person name="Fan B."/>
            <person name="Jiang Y."/>
            <person name="Adhikari A."/>
            <person name="Zheng C.-J."/>
            <person name="Schuster L."/>
            <person name="Cowan T.M."/>
            <person name="Smanski M.J."/>
            <person name="Chevrette M.G."/>
            <person name="De Carvalho L.P.S."/>
            <person name="Shen B."/>
        </authorList>
    </citation>
    <scope>NUCLEOTIDE SEQUENCE [LARGE SCALE GENOMIC DNA]</scope>
    <source>
        <strain evidence="2 3">NPDC000634</strain>
    </source>
</reference>
<evidence type="ECO:0000313" key="3">
    <source>
        <dbReference type="Proteomes" id="UP001458415"/>
    </source>
</evidence>
<organism evidence="2 3">
    <name type="scientific">Streptomyces carpinensis</name>
    <dbReference type="NCBI Taxonomy" id="66369"/>
    <lineage>
        <taxon>Bacteria</taxon>
        <taxon>Bacillati</taxon>
        <taxon>Actinomycetota</taxon>
        <taxon>Actinomycetes</taxon>
        <taxon>Kitasatosporales</taxon>
        <taxon>Streptomycetaceae</taxon>
        <taxon>Streptomyces</taxon>
    </lineage>
</organism>
<dbReference type="InterPro" id="IPR013587">
    <property type="entry name" value="Nitrate/nitrite_sensing"/>
</dbReference>
<comment type="caution">
    <text evidence="2">The sequence shown here is derived from an EMBL/GenBank/DDBJ whole genome shotgun (WGS) entry which is preliminary data.</text>
</comment>
<evidence type="ECO:0000259" key="1">
    <source>
        <dbReference type="Pfam" id="PF08376"/>
    </source>
</evidence>
<protein>
    <submittedName>
        <fullName evidence="2">Nitrate- and nitrite sensing domain-containing protein</fullName>
    </submittedName>
</protein>
<proteinExistence type="predicted"/>
<feature type="non-terminal residue" evidence="2">
    <location>
        <position position="124"/>
    </location>
</feature>
<keyword evidence="3" id="KW-1185">Reference proteome</keyword>
<dbReference type="Pfam" id="PF08376">
    <property type="entry name" value="NIT"/>
    <property type="match status" value="1"/>
</dbReference>